<evidence type="ECO:0000313" key="1">
    <source>
        <dbReference type="EMBL" id="KAG4412955.1"/>
    </source>
</evidence>
<sequence length="308" mass="33906">MEGGDALSNLSAHSPTFFLDVNVFRLHNTKVSKRHFGFEDKILDDLGDNLEIQAIVGAYFFSCAPWMSMIQKKGFYEEILAGQVGMTADIIFLILCMKLLNDSVPSGESPRTELVQTTSEPLFVSSSTNITAAPLASADDRLEEARQLSRAILALCSFMNSEVGPSATQIFVPKAVCLSALFALYEHASTIKQGAFALAAELELNELGVSGLHSLVPQVTVYTTHIQAILPYNLGQASPLICHCLYRMAVWILGLSREALQPEYSRLLFSTRETLAKLSMRWQVAEKYLKMLNYIGSIASTTNPIVQD</sequence>
<dbReference type="Proteomes" id="UP000664132">
    <property type="component" value="Unassembled WGS sequence"/>
</dbReference>
<gene>
    <name evidence="1" type="ORF">IFR04_013905</name>
</gene>
<comment type="caution">
    <text evidence="1">The sequence shown here is derived from an EMBL/GenBank/DDBJ whole genome shotgun (WGS) entry which is preliminary data.</text>
</comment>
<reference evidence="1" key="1">
    <citation type="submission" date="2021-02" db="EMBL/GenBank/DDBJ databases">
        <title>Genome sequence Cadophora malorum strain M34.</title>
        <authorList>
            <person name="Stefanovic E."/>
            <person name="Vu D."/>
            <person name="Scully C."/>
            <person name="Dijksterhuis J."/>
            <person name="Roader J."/>
            <person name="Houbraken J."/>
        </authorList>
    </citation>
    <scope>NUCLEOTIDE SEQUENCE</scope>
    <source>
        <strain evidence="1">M34</strain>
    </source>
</reference>
<dbReference type="AlphaFoldDB" id="A0A8H7T5P3"/>
<dbReference type="OrthoDB" id="3862662at2759"/>
<organism evidence="1 2">
    <name type="scientific">Cadophora malorum</name>
    <dbReference type="NCBI Taxonomy" id="108018"/>
    <lineage>
        <taxon>Eukaryota</taxon>
        <taxon>Fungi</taxon>
        <taxon>Dikarya</taxon>
        <taxon>Ascomycota</taxon>
        <taxon>Pezizomycotina</taxon>
        <taxon>Leotiomycetes</taxon>
        <taxon>Helotiales</taxon>
        <taxon>Ploettnerulaceae</taxon>
        <taxon>Cadophora</taxon>
    </lineage>
</organism>
<keyword evidence="2" id="KW-1185">Reference proteome</keyword>
<name>A0A8H7T5P3_9HELO</name>
<evidence type="ECO:0000313" key="2">
    <source>
        <dbReference type="Proteomes" id="UP000664132"/>
    </source>
</evidence>
<protein>
    <submittedName>
        <fullName evidence="1">Uncharacterized protein</fullName>
    </submittedName>
</protein>
<proteinExistence type="predicted"/>
<accession>A0A8H7T5P3</accession>
<dbReference type="EMBL" id="JAFJYH010000342">
    <property type="protein sequence ID" value="KAG4412955.1"/>
    <property type="molecule type" value="Genomic_DNA"/>
</dbReference>